<keyword evidence="2" id="KW-1185">Reference proteome</keyword>
<proteinExistence type="predicted"/>
<evidence type="ECO:0000313" key="2">
    <source>
        <dbReference type="Proteomes" id="UP000401081"/>
    </source>
</evidence>
<gene>
    <name evidence="1" type="ORF">NCTC12993_06150</name>
</gene>
<accession>A0A485C9B6</accession>
<reference evidence="1 2" key="1">
    <citation type="submission" date="2019-03" db="EMBL/GenBank/DDBJ databases">
        <authorList>
            <consortium name="Pathogen Informatics"/>
        </authorList>
    </citation>
    <scope>NUCLEOTIDE SEQUENCE [LARGE SCALE GENOMIC DNA]</scope>
    <source>
        <strain evidence="1 2">NCTC12993</strain>
    </source>
</reference>
<dbReference type="EMBL" id="CAADJD010000025">
    <property type="protein sequence ID" value="VFS82114.1"/>
    <property type="molecule type" value="Genomic_DNA"/>
</dbReference>
<protein>
    <submittedName>
        <fullName evidence="1">Uncharacterized protein</fullName>
    </submittedName>
</protein>
<dbReference type="Proteomes" id="UP000401081">
    <property type="component" value="Unassembled WGS sequence"/>
</dbReference>
<organism evidence="1 2">
    <name type="scientific">Kluyvera cryocrescens</name>
    <name type="common">Kluyvera citrophila</name>
    <dbReference type="NCBI Taxonomy" id="580"/>
    <lineage>
        <taxon>Bacteria</taxon>
        <taxon>Pseudomonadati</taxon>
        <taxon>Pseudomonadota</taxon>
        <taxon>Gammaproteobacteria</taxon>
        <taxon>Enterobacterales</taxon>
        <taxon>Enterobacteriaceae</taxon>
        <taxon>Kluyvera</taxon>
    </lineage>
</organism>
<evidence type="ECO:0000313" key="1">
    <source>
        <dbReference type="EMBL" id="VFS82114.1"/>
    </source>
</evidence>
<sequence>MWYASLLHAEANDFRINFRAAFLRVFVLFQYDHACTVAQHKAITLFIPRTACRLRIVVTRGQRACGTKATYAQRGTGFFCATGNHGIRIAISDNARSLGRCCAHRKYMRLR</sequence>
<name>A0A485C9B6_KLUCR</name>
<dbReference type="AlphaFoldDB" id="A0A485C9B6"/>